<evidence type="ECO:0000256" key="1">
    <source>
        <dbReference type="SAM" id="MobiDB-lite"/>
    </source>
</evidence>
<feature type="compositionally biased region" description="Gly residues" evidence="1">
    <location>
        <begin position="21"/>
        <end position="30"/>
    </location>
</feature>
<evidence type="ECO:0000313" key="3">
    <source>
        <dbReference type="Proteomes" id="UP000238390"/>
    </source>
</evidence>
<organism evidence="2 3">
    <name type="scientific">Pseudomonas paraeruginosa</name>
    <dbReference type="NCBI Taxonomy" id="2994495"/>
    <lineage>
        <taxon>Bacteria</taxon>
        <taxon>Pseudomonadati</taxon>
        <taxon>Pseudomonadota</taxon>
        <taxon>Gammaproteobacteria</taxon>
        <taxon>Pseudomonadales</taxon>
        <taxon>Pseudomonadaceae</taxon>
        <taxon>Pseudomonas</taxon>
    </lineage>
</organism>
<name>A0A2R3ITG4_9PSED</name>
<reference evidence="2 3" key="1">
    <citation type="submission" date="2018-02" db="EMBL/GenBank/DDBJ databases">
        <title>FDA/CDC Antimicrobial Resistant Isolate Bank Genome Sequencing.</title>
        <authorList>
            <person name="Benahmed F.H."/>
            <person name="Lutgring J.D."/>
            <person name="Yoo B."/>
            <person name="Machado M."/>
            <person name="Brown A."/>
            <person name="McAllister G."/>
            <person name="Perry A."/>
            <person name="Halpin A.L."/>
            <person name="Vavikolanu K."/>
            <person name="Ott S."/>
            <person name="Zhao X."/>
            <person name="Tallon L.J."/>
            <person name="Sadzewicz L."/>
            <person name="Aluvathingal J."/>
            <person name="Nadendla S."/>
            <person name="Voskania-kordi A."/>
            <person name="Simonyan V."/>
            <person name="Patel J."/>
            <person name="Shawar R.M."/>
        </authorList>
    </citation>
    <scope>NUCLEOTIDE SEQUENCE [LARGE SCALE GENOMIC DNA]</scope>
    <source>
        <strain evidence="2 3">AR_0356</strain>
    </source>
</reference>
<sequence length="44" mass="4578">MRAIGGVSARCSKPRDTSRGAGAGQIGGRSGQPVGRPSRRAWLR</sequence>
<dbReference type="EMBL" id="CP027169">
    <property type="protein sequence ID" value="AVK05205.1"/>
    <property type="molecule type" value="Genomic_DNA"/>
</dbReference>
<accession>A0A2R3ITG4</accession>
<keyword evidence="3" id="KW-1185">Reference proteome</keyword>
<dbReference type="Proteomes" id="UP000238390">
    <property type="component" value="Chromosome"/>
</dbReference>
<proteinExistence type="predicted"/>
<dbReference type="AlphaFoldDB" id="A0A2R3ITG4"/>
<evidence type="ECO:0000313" key="2">
    <source>
        <dbReference type="EMBL" id="AVK05205.1"/>
    </source>
</evidence>
<gene>
    <name evidence="2" type="ORF">CSB93_2211</name>
</gene>
<feature type="region of interest" description="Disordered" evidence="1">
    <location>
        <begin position="1"/>
        <end position="44"/>
    </location>
</feature>
<protein>
    <submittedName>
        <fullName evidence="2">Uncharacterized protein</fullName>
    </submittedName>
</protein>